<dbReference type="PANTHER" id="PTHR12815:SF32">
    <property type="entry name" value="OUTER ENVELOPE PROTEIN 80, CHLOROPLASTIC"/>
    <property type="match status" value="1"/>
</dbReference>
<evidence type="ECO:0000256" key="1">
    <source>
        <dbReference type="ARBA" id="ARBA00022805"/>
    </source>
</evidence>
<dbReference type="Gene3D" id="2.40.160.50">
    <property type="entry name" value="membrane protein fhac: a member of the omp85/tpsb transporter family"/>
    <property type="match status" value="1"/>
</dbReference>
<dbReference type="GO" id="GO:0009707">
    <property type="term" value="C:chloroplast outer membrane"/>
    <property type="evidence" value="ECO:0007669"/>
    <property type="project" value="UniProtKB-SubCell"/>
</dbReference>
<evidence type="ECO:0000256" key="4">
    <source>
        <dbReference type="SAM" id="MobiDB-lite"/>
    </source>
</evidence>
<dbReference type="Gene3D" id="3.10.20.310">
    <property type="entry name" value="membrane protein fhac"/>
    <property type="match status" value="3"/>
</dbReference>
<reference evidence="7" key="1">
    <citation type="journal article" date="2014" name="Science">
        <title>Ancient hybridizations among the ancestral genomes of bread wheat.</title>
        <authorList>
            <consortium name="International Wheat Genome Sequencing Consortium,"/>
            <person name="Marcussen T."/>
            <person name="Sandve S.R."/>
            <person name="Heier L."/>
            <person name="Spannagl M."/>
            <person name="Pfeifer M."/>
            <person name="Jakobsen K.S."/>
            <person name="Wulff B.B."/>
            <person name="Steuernagel B."/>
            <person name="Mayer K.F."/>
            <person name="Olsen O.A."/>
        </authorList>
    </citation>
    <scope>NUCLEOTIDE SEQUENCE [LARGE SCALE GENOMIC DNA]</scope>
    <source>
        <strain evidence="7">cv. AL8/78</strain>
    </source>
</reference>
<dbReference type="InterPro" id="IPR034746">
    <property type="entry name" value="POTRA"/>
</dbReference>
<dbReference type="GO" id="GO:0009658">
    <property type="term" value="P:chloroplast organization"/>
    <property type="evidence" value="ECO:0007669"/>
    <property type="project" value="TreeGrafter"/>
</dbReference>
<proteinExistence type="predicted"/>
<dbReference type="AlphaFoldDB" id="A0A453NLQ9"/>
<keyword evidence="2" id="KW-0472">Membrane</keyword>
<dbReference type="GO" id="GO:0009793">
    <property type="term" value="P:embryo development ending in seed dormancy"/>
    <property type="evidence" value="ECO:0007669"/>
    <property type="project" value="TreeGrafter"/>
</dbReference>
<evidence type="ECO:0000313" key="7">
    <source>
        <dbReference type="Proteomes" id="UP000015105"/>
    </source>
</evidence>
<dbReference type="PROSITE" id="PS51779">
    <property type="entry name" value="POTRA"/>
    <property type="match status" value="1"/>
</dbReference>
<dbReference type="Proteomes" id="UP000015105">
    <property type="component" value="Chromosome 6D"/>
</dbReference>
<feature type="domain" description="POTRA" evidence="5">
    <location>
        <begin position="193"/>
        <end position="275"/>
    </location>
</feature>
<name>A0A453NLQ9_AEGTS</name>
<dbReference type="InterPro" id="IPR039910">
    <property type="entry name" value="D15-like"/>
</dbReference>
<evidence type="ECO:0000256" key="3">
    <source>
        <dbReference type="ARBA" id="ARBA00024013"/>
    </source>
</evidence>
<dbReference type="FunFam" id="3.10.20.310:FF:000014">
    <property type="entry name" value="Outer envelope protein 80, chloroplastic"/>
    <property type="match status" value="1"/>
</dbReference>
<dbReference type="Pfam" id="PF01103">
    <property type="entry name" value="Omp85"/>
    <property type="match status" value="1"/>
</dbReference>
<dbReference type="InterPro" id="IPR000184">
    <property type="entry name" value="Bac_surfAg_D15"/>
</dbReference>
<dbReference type="InterPro" id="IPR010827">
    <property type="entry name" value="BamA/TamA_POTRA"/>
</dbReference>
<reference evidence="7" key="2">
    <citation type="journal article" date="2017" name="Nat. Plants">
        <title>The Aegilops tauschii genome reveals multiple impacts of transposons.</title>
        <authorList>
            <person name="Zhao G."/>
            <person name="Zou C."/>
            <person name="Li K."/>
            <person name="Wang K."/>
            <person name="Li T."/>
            <person name="Gao L."/>
            <person name="Zhang X."/>
            <person name="Wang H."/>
            <person name="Yang Z."/>
            <person name="Liu X."/>
            <person name="Jiang W."/>
            <person name="Mao L."/>
            <person name="Kong X."/>
            <person name="Jiao Y."/>
            <person name="Jia J."/>
        </authorList>
    </citation>
    <scope>NUCLEOTIDE SEQUENCE [LARGE SCALE GENOMIC DNA]</scope>
    <source>
        <strain evidence="7">cv. AL8/78</strain>
    </source>
</reference>
<dbReference type="PANTHER" id="PTHR12815">
    <property type="entry name" value="SORTING AND ASSEMBLY MACHINERY SAMM50 PROTEIN FAMILY MEMBER"/>
    <property type="match status" value="1"/>
</dbReference>
<comment type="subcellular location">
    <subcellularLocation>
        <location evidence="3">Plastid</location>
        <location evidence="3">Chloroplast outer membrane</location>
    </subcellularLocation>
</comment>
<reference evidence="6" key="5">
    <citation type="journal article" date="2021" name="G3 (Bethesda)">
        <title>Aegilops tauschii genome assembly Aet v5.0 features greater sequence contiguity and improved annotation.</title>
        <authorList>
            <person name="Wang L."/>
            <person name="Zhu T."/>
            <person name="Rodriguez J.C."/>
            <person name="Deal K.R."/>
            <person name="Dubcovsky J."/>
            <person name="McGuire P.E."/>
            <person name="Lux T."/>
            <person name="Spannagl M."/>
            <person name="Mayer K.F.X."/>
            <person name="Baldrich P."/>
            <person name="Meyers B.C."/>
            <person name="Huo N."/>
            <person name="Gu Y.Q."/>
            <person name="Zhou H."/>
            <person name="Devos K.M."/>
            <person name="Bennetzen J.L."/>
            <person name="Unver T."/>
            <person name="Budak H."/>
            <person name="Gulick P.J."/>
            <person name="Galiba G."/>
            <person name="Kalapos B."/>
            <person name="Nelson D.R."/>
            <person name="Li P."/>
            <person name="You F.M."/>
            <person name="Luo M.C."/>
            <person name="Dvorak J."/>
        </authorList>
    </citation>
    <scope>NUCLEOTIDE SEQUENCE [LARGE SCALE GENOMIC DNA]</scope>
    <source>
        <strain evidence="6">cv. AL8/78</strain>
    </source>
</reference>
<accession>A0A453NLQ9</accession>
<reference evidence="6" key="3">
    <citation type="journal article" date="2017" name="Nature">
        <title>Genome sequence of the progenitor of the wheat D genome Aegilops tauschii.</title>
        <authorList>
            <person name="Luo M.C."/>
            <person name="Gu Y.Q."/>
            <person name="Puiu D."/>
            <person name="Wang H."/>
            <person name="Twardziok S.O."/>
            <person name="Deal K.R."/>
            <person name="Huo N."/>
            <person name="Zhu T."/>
            <person name="Wang L."/>
            <person name="Wang Y."/>
            <person name="McGuire P.E."/>
            <person name="Liu S."/>
            <person name="Long H."/>
            <person name="Ramasamy R.K."/>
            <person name="Rodriguez J.C."/>
            <person name="Van S.L."/>
            <person name="Yuan L."/>
            <person name="Wang Z."/>
            <person name="Xia Z."/>
            <person name="Xiao L."/>
            <person name="Anderson O.D."/>
            <person name="Ouyang S."/>
            <person name="Liang Y."/>
            <person name="Zimin A.V."/>
            <person name="Pertea G."/>
            <person name="Qi P."/>
            <person name="Bennetzen J.L."/>
            <person name="Dai X."/>
            <person name="Dawson M.W."/>
            <person name="Muller H.G."/>
            <person name="Kugler K."/>
            <person name="Rivarola-Duarte L."/>
            <person name="Spannagl M."/>
            <person name="Mayer K.F.X."/>
            <person name="Lu F.H."/>
            <person name="Bevan M.W."/>
            <person name="Leroy P."/>
            <person name="Li P."/>
            <person name="You F.M."/>
            <person name="Sun Q."/>
            <person name="Liu Z."/>
            <person name="Lyons E."/>
            <person name="Wicker T."/>
            <person name="Salzberg S.L."/>
            <person name="Devos K.M."/>
            <person name="Dvorak J."/>
        </authorList>
    </citation>
    <scope>NUCLEOTIDE SEQUENCE [LARGE SCALE GENOMIC DNA]</scope>
    <source>
        <strain evidence="6">cv. AL8/78</strain>
    </source>
</reference>
<evidence type="ECO:0000259" key="5">
    <source>
        <dbReference type="PROSITE" id="PS51779"/>
    </source>
</evidence>
<dbReference type="FunFam" id="3.10.20.310:FF:000012">
    <property type="entry name" value="Outer envelope protein 80, chloroplastic"/>
    <property type="match status" value="1"/>
</dbReference>
<dbReference type="FunFam" id="3.10.20.310:FF:000013">
    <property type="entry name" value="Outer envelope protein 80 chloroplastic"/>
    <property type="match status" value="1"/>
</dbReference>
<protein>
    <recommendedName>
        <fullName evidence="5">POTRA domain-containing protein</fullName>
    </recommendedName>
</protein>
<feature type="region of interest" description="Disordered" evidence="4">
    <location>
        <begin position="1"/>
        <end position="41"/>
    </location>
</feature>
<keyword evidence="1" id="KW-0934">Plastid</keyword>
<keyword evidence="7" id="KW-1185">Reference proteome</keyword>
<keyword evidence="1" id="KW-1002">Plastid outer membrane</keyword>
<dbReference type="EnsemblPlants" id="AET6Gv20416200.7">
    <property type="protein sequence ID" value="AET6Gv20416200.7"/>
    <property type="gene ID" value="AET6Gv20416200"/>
</dbReference>
<evidence type="ECO:0000313" key="6">
    <source>
        <dbReference type="EnsemblPlants" id="AET6Gv20416200.7"/>
    </source>
</evidence>
<dbReference type="Pfam" id="PF07244">
    <property type="entry name" value="POTRA"/>
    <property type="match status" value="1"/>
</dbReference>
<organism evidence="6 7">
    <name type="scientific">Aegilops tauschii subsp. strangulata</name>
    <name type="common">Goatgrass</name>
    <dbReference type="NCBI Taxonomy" id="200361"/>
    <lineage>
        <taxon>Eukaryota</taxon>
        <taxon>Viridiplantae</taxon>
        <taxon>Streptophyta</taxon>
        <taxon>Embryophyta</taxon>
        <taxon>Tracheophyta</taxon>
        <taxon>Spermatophyta</taxon>
        <taxon>Magnoliopsida</taxon>
        <taxon>Liliopsida</taxon>
        <taxon>Poales</taxon>
        <taxon>Poaceae</taxon>
        <taxon>BOP clade</taxon>
        <taxon>Pooideae</taxon>
        <taxon>Triticodae</taxon>
        <taxon>Triticeae</taxon>
        <taxon>Triticinae</taxon>
        <taxon>Aegilops</taxon>
    </lineage>
</organism>
<sequence length="454" mass="49839">AARRVAASFPRVPAARAESPTAPLPRRHGKDGGGAGGEERVLISEVAVRGKDGEPLERPELEEAAAGALRACRPNAALTVREVQEDVHRVVESGLFRSCMPVAVDTRDGIRLVFEVEPNQDFHGLVCEGANMLPSKFLDDSFRDRHGKIINIRHLDQVIKSINGWYQERGLTGMVSYAEILSGGILRLQVSEAEVNNINIRFLDRRTGEPTIGKTKPETILQQLTTKKGQAYNRAQVKRDVETILTMGIMEDVTIIPQPVGDSNKVDLVMNLVERKSGGFSAGGGISSGITNGPLSGLIGSFAYSQRNVFGRNKKLNLSLERGQIDSIFRLNYTDPWIDGDNKRTSRTVMVQVFSFSMISSQFDDSISCESCACAYDSFPCQNSRTPGTLIHGGEHPDHSPITIGRVTAGIEYSRPFRPKWSGTLGLIFQHAGARDDKGNPMIRDFYNSQLTAR</sequence>
<reference evidence="6" key="4">
    <citation type="submission" date="2019-03" db="UniProtKB">
        <authorList>
            <consortium name="EnsemblPlants"/>
        </authorList>
    </citation>
    <scope>IDENTIFICATION</scope>
</reference>
<dbReference type="Gramene" id="AET6Gv20416200.7">
    <property type="protein sequence ID" value="AET6Gv20416200.7"/>
    <property type="gene ID" value="AET6Gv20416200"/>
</dbReference>
<evidence type="ECO:0000256" key="2">
    <source>
        <dbReference type="ARBA" id="ARBA00023136"/>
    </source>
</evidence>